<dbReference type="InterPro" id="IPR036263">
    <property type="entry name" value="Chorismate_II_sf"/>
</dbReference>
<dbReference type="InterPro" id="IPR002701">
    <property type="entry name" value="CM_II_prokaryot"/>
</dbReference>
<comment type="caution">
    <text evidence="3">The sequence shown here is derived from an EMBL/GenBank/DDBJ whole genome shotgun (WGS) entry which is preliminary data.</text>
</comment>
<evidence type="ECO:0000313" key="4">
    <source>
        <dbReference type="Proteomes" id="UP001500166"/>
    </source>
</evidence>
<dbReference type="InterPro" id="IPR051331">
    <property type="entry name" value="Chorismate_mutase-related"/>
</dbReference>
<dbReference type="PANTHER" id="PTHR38041">
    <property type="entry name" value="CHORISMATE MUTASE"/>
    <property type="match status" value="1"/>
</dbReference>
<feature type="domain" description="Chorismate mutase" evidence="2">
    <location>
        <begin position="3"/>
        <end position="95"/>
    </location>
</feature>
<dbReference type="InterPro" id="IPR036979">
    <property type="entry name" value="CM_dom_sf"/>
</dbReference>
<evidence type="ECO:0000259" key="2">
    <source>
        <dbReference type="PROSITE" id="PS51168"/>
    </source>
</evidence>
<dbReference type="Proteomes" id="UP001500166">
    <property type="component" value="Unassembled WGS sequence"/>
</dbReference>
<organism evidence="3 4">
    <name type="scientific">Kocuria atrinae</name>
    <dbReference type="NCBI Taxonomy" id="592377"/>
    <lineage>
        <taxon>Bacteria</taxon>
        <taxon>Bacillati</taxon>
        <taxon>Actinomycetota</taxon>
        <taxon>Actinomycetes</taxon>
        <taxon>Micrococcales</taxon>
        <taxon>Micrococcaceae</taxon>
        <taxon>Kocuria</taxon>
    </lineage>
</organism>
<dbReference type="RefSeq" id="WP_344223626.1">
    <property type="nucleotide sequence ID" value="NZ_BAAAQA010000004.1"/>
</dbReference>
<accession>A0ABN2XFT9</accession>
<keyword evidence="4" id="KW-1185">Reference proteome</keyword>
<gene>
    <name evidence="3" type="ORF">GCM10009824_06820</name>
</gene>
<evidence type="ECO:0000256" key="1">
    <source>
        <dbReference type="ARBA" id="ARBA00023235"/>
    </source>
</evidence>
<dbReference type="PROSITE" id="PS51168">
    <property type="entry name" value="CHORISMATE_MUT_2"/>
    <property type="match status" value="1"/>
</dbReference>
<sequence length="96" mass="10739">MDAQMPHNIEQVRAAIDNIDAQLISLLAERQSFVTRAGEVKAGQGIQDAHDPERVESILRARREQALDAGLDPEVAERIWKELIAAFTDYEQNAGR</sequence>
<dbReference type="SUPFAM" id="SSF48600">
    <property type="entry name" value="Chorismate mutase II"/>
    <property type="match status" value="1"/>
</dbReference>
<reference evidence="3 4" key="1">
    <citation type="journal article" date="2019" name="Int. J. Syst. Evol. Microbiol.">
        <title>The Global Catalogue of Microorganisms (GCM) 10K type strain sequencing project: providing services to taxonomists for standard genome sequencing and annotation.</title>
        <authorList>
            <consortium name="The Broad Institute Genomics Platform"/>
            <consortium name="The Broad Institute Genome Sequencing Center for Infectious Disease"/>
            <person name="Wu L."/>
            <person name="Ma J."/>
        </authorList>
    </citation>
    <scope>NUCLEOTIDE SEQUENCE [LARGE SCALE GENOMIC DNA]</scope>
    <source>
        <strain evidence="3 4">JCM 15914</strain>
    </source>
</reference>
<dbReference type="Gene3D" id="1.20.59.10">
    <property type="entry name" value="Chorismate mutase"/>
    <property type="match status" value="1"/>
</dbReference>
<name>A0ABN2XFT9_9MICC</name>
<dbReference type="Pfam" id="PF01817">
    <property type="entry name" value="CM_2"/>
    <property type="match status" value="1"/>
</dbReference>
<proteinExistence type="predicted"/>
<evidence type="ECO:0000313" key="3">
    <source>
        <dbReference type="EMBL" id="GAA2111480.1"/>
    </source>
</evidence>
<dbReference type="EMBL" id="BAAAQA010000004">
    <property type="protein sequence ID" value="GAA2111480.1"/>
    <property type="molecule type" value="Genomic_DNA"/>
</dbReference>
<protein>
    <recommendedName>
        <fullName evidence="2">Chorismate mutase domain-containing protein</fullName>
    </recommendedName>
</protein>
<keyword evidence="1" id="KW-0413">Isomerase</keyword>
<dbReference type="PANTHER" id="PTHR38041:SF1">
    <property type="entry name" value="CHORISMATE MUTASE"/>
    <property type="match status" value="1"/>
</dbReference>
<dbReference type="SMART" id="SM00830">
    <property type="entry name" value="CM_2"/>
    <property type="match status" value="1"/>
</dbReference>